<dbReference type="InterPro" id="IPR050687">
    <property type="entry name" value="Dynein_IC"/>
</dbReference>
<dbReference type="GO" id="GO:0003341">
    <property type="term" value="P:cilium movement"/>
    <property type="evidence" value="ECO:0007669"/>
    <property type="project" value="TreeGrafter"/>
</dbReference>
<name>A0A150GSR4_GONPE</name>
<comment type="caution">
    <text evidence="14">The sequence shown here is derived from an EMBL/GenBank/DDBJ whole genome shotgun (WGS) entry which is preliminary data.</text>
</comment>
<feature type="region of interest" description="Disordered" evidence="13">
    <location>
        <begin position="382"/>
        <end position="419"/>
    </location>
</feature>
<evidence type="ECO:0000256" key="7">
    <source>
        <dbReference type="ARBA" id="ARBA00023212"/>
    </source>
</evidence>
<evidence type="ECO:0000256" key="13">
    <source>
        <dbReference type="SAM" id="MobiDB-lite"/>
    </source>
</evidence>
<dbReference type="GO" id="GO:0005858">
    <property type="term" value="C:axonemal dynein complex"/>
    <property type="evidence" value="ECO:0007669"/>
    <property type="project" value="TreeGrafter"/>
</dbReference>
<keyword evidence="5" id="KW-0282">Flagellum</keyword>
<dbReference type="STRING" id="33097.A0A150GSR4"/>
<evidence type="ECO:0000256" key="12">
    <source>
        <dbReference type="PROSITE-ProRule" id="PRU00221"/>
    </source>
</evidence>
<keyword evidence="2" id="KW-0963">Cytoplasm</keyword>
<evidence type="ECO:0000256" key="2">
    <source>
        <dbReference type="ARBA" id="ARBA00022490"/>
    </source>
</evidence>
<dbReference type="EMBL" id="LSYV01000009">
    <property type="protein sequence ID" value="KXZ52851.1"/>
    <property type="molecule type" value="Genomic_DNA"/>
</dbReference>
<dbReference type="SMART" id="SM00320">
    <property type="entry name" value="WD40"/>
    <property type="match status" value="5"/>
</dbReference>
<evidence type="ECO:0000256" key="3">
    <source>
        <dbReference type="ARBA" id="ARBA00022574"/>
    </source>
</evidence>
<dbReference type="AlphaFoldDB" id="A0A150GSR4"/>
<dbReference type="GO" id="GO:0120293">
    <property type="term" value="C:dynein axonemal particle"/>
    <property type="evidence" value="ECO:0007669"/>
    <property type="project" value="UniProtKB-SubCell"/>
</dbReference>
<gene>
    <name evidence="14" type="ORF">GPECTOR_8g233</name>
</gene>
<keyword evidence="7" id="KW-0206">Cytoskeleton</keyword>
<dbReference type="Gene3D" id="2.130.10.10">
    <property type="entry name" value="YVTN repeat-like/Quinoprotein amine dehydrogenase"/>
    <property type="match status" value="2"/>
</dbReference>
<dbReference type="PANTHER" id="PTHR12442:SF12">
    <property type="entry name" value="DYNEIN AXONEMAL INTERMEDIATE CHAIN 4"/>
    <property type="match status" value="1"/>
</dbReference>
<evidence type="ECO:0000256" key="1">
    <source>
        <dbReference type="ARBA" id="ARBA00004611"/>
    </source>
</evidence>
<keyword evidence="6" id="KW-0969">Cilium</keyword>
<dbReference type="Pfam" id="PF00400">
    <property type="entry name" value="WD40"/>
    <property type="match status" value="3"/>
</dbReference>
<evidence type="ECO:0000256" key="9">
    <source>
        <dbReference type="ARBA" id="ARBA00024190"/>
    </source>
</evidence>
<dbReference type="OrthoDB" id="24670at2759"/>
<sequence length="1066" mass="113237">MLASANFVASTSGRCAFKPAAAFPGRQPRGVTVRAVSTPVAVGRFHADAVDVHLPDMGPAEYAVIRTPAGQQLVEEGKWFALQVSSQEALQASSDDGQLRFPAIAVKRTDGEFVKGKPFLADWVVEAELLDEELQVIIDGVDRTPKPLLSLNPSVLKSNQADTTTPNSESSEFFMDRMSTSAFTKAGWYSNADSGTHTPRSEGDYEYETGERRGSDRKGTEGAAGPAMGGGDGGGDLLRSPARDEKPAPPVMLAERDLERSVYLTLQETETIFIWQSAGVTVAMDTEEAKLVEEANRRYANLLHTKQATDKYVDAEAQTLVALKKSRDAQSAVLCTRAMAVQASAWDIADTFRALDEAAADAEDDPRTGGAALPSISQMASGVAKLPGGAPKQPGTATGTANSGDRMGQSMMRSSMYPGGPAHSMLATSASFMSGVGGSISGPLSGLGSSNGGALPNGVPIETAAAPEPANPLMSLSGLPDALMLMDYAINQNNYLQQLLLYRDIQPLPGIRSSMATAGIRGTASGGGDDDSDTLSHAGGGVGRDTRPLSAVPSDGGRSHTESLAARSTAHTARGPPPGSLSRQPSERSLPFSRGMSIRGDGHGSSADARSARHSHGGGGGGLGLIGGGGGGGYAASVAESNWPEELLQELADLGDDAPRMEHLWDWVCPATAGKNVACMGWNKANPDLLAVGYGSYSFASGNSQQQPAADGSGQSEPRGMVAFWSLKNLQHPLWSFEVKAAVTALDFSTYSPNILAVGMYDGTVAIYDIKSRQGTPSMESDVHSGKHSDPVWKVKWLDHGPERDEPLVSISTDGRVTQWSIAKGLEFSDLMKLKRMARRGAGSAATSAAAAKEGSAKAASAMPEQQDAFISRLTSGMAFDFSARDERIYVAATEDGWLHKCSTSYSEQYLESYRGHMGPVYQVQFSPFKRDMFISASGDWTIRMWSEGRDTPLLTFQASTNEINDVQWCPTNSTVFGSVTASGRLEIWDFSLSTVKPVMHQKTTMKLSCLLFAPNYPVVVCGGEDGAVKAYRLFNVSHEYDTPQEHLERLDECIRANVMKSQAAA</sequence>
<dbReference type="GO" id="GO:0045504">
    <property type="term" value="F:dynein heavy chain binding"/>
    <property type="evidence" value="ECO:0007669"/>
    <property type="project" value="TreeGrafter"/>
</dbReference>
<dbReference type="PROSITE" id="PS50294">
    <property type="entry name" value="WD_REPEATS_REGION"/>
    <property type="match status" value="1"/>
</dbReference>
<accession>A0A150GSR4</accession>
<proteinExistence type="predicted"/>
<dbReference type="Proteomes" id="UP000075714">
    <property type="component" value="Unassembled WGS sequence"/>
</dbReference>
<dbReference type="InterPro" id="IPR015943">
    <property type="entry name" value="WD40/YVTN_repeat-like_dom_sf"/>
</dbReference>
<evidence type="ECO:0000256" key="8">
    <source>
        <dbReference type="ARBA" id="ARBA00023273"/>
    </source>
</evidence>
<evidence type="ECO:0000256" key="11">
    <source>
        <dbReference type="ARBA" id="ARBA00041557"/>
    </source>
</evidence>
<feature type="compositionally biased region" description="Gly residues" evidence="13">
    <location>
        <begin position="227"/>
        <end position="236"/>
    </location>
</feature>
<keyword evidence="4" id="KW-0677">Repeat</keyword>
<reference evidence="15" key="1">
    <citation type="journal article" date="2016" name="Nat. Commun.">
        <title>The Gonium pectorale genome demonstrates co-option of cell cycle regulation during the evolution of multicellularity.</title>
        <authorList>
            <person name="Hanschen E.R."/>
            <person name="Marriage T.N."/>
            <person name="Ferris P.J."/>
            <person name="Hamaji T."/>
            <person name="Toyoda A."/>
            <person name="Fujiyama A."/>
            <person name="Neme R."/>
            <person name="Noguchi H."/>
            <person name="Minakuchi Y."/>
            <person name="Suzuki M."/>
            <person name="Kawai-Toyooka H."/>
            <person name="Smith D.R."/>
            <person name="Sparks H."/>
            <person name="Anderson J."/>
            <person name="Bakaric R."/>
            <person name="Luria V."/>
            <person name="Karger A."/>
            <person name="Kirschner M.W."/>
            <person name="Durand P.M."/>
            <person name="Michod R.E."/>
            <person name="Nozaki H."/>
            <person name="Olson B.J."/>
        </authorList>
    </citation>
    <scope>NUCLEOTIDE SEQUENCE [LARGE SCALE GENOMIC DNA]</scope>
    <source>
        <strain evidence="15">NIES-2863</strain>
    </source>
</reference>
<evidence type="ECO:0000256" key="10">
    <source>
        <dbReference type="ARBA" id="ARBA00040002"/>
    </source>
</evidence>
<protein>
    <recommendedName>
        <fullName evidence="10">Dynein axonemal intermediate chain 4</fullName>
    </recommendedName>
    <alternativeName>
        <fullName evidence="11">WD repeat-containing protein 78</fullName>
    </alternativeName>
</protein>
<dbReference type="SUPFAM" id="SSF50978">
    <property type="entry name" value="WD40 repeat-like"/>
    <property type="match status" value="1"/>
</dbReference>
<evidence type="ECO:0000256" key="5">
    <source>
        <dbReference type="ARBA" id="ARBA00022846"/>
    </source>
</evidence>
<dbReference type="PANTHER" id="PTHR12442">
    <property type="entry name" value="DYNEIN INTERMEDIATE CHAIN"/>
    <property type="match status" value="1"/>
</dbReference>
<feature type="repeat" description="WD" evidence="12">
    <location>
        <begin position="914"/>
        <end position="947"/>
    </location>
</feature>
<comment type="subcellular location">
    <subcellularLocation>
        <location evidence="1">Cytoplasm</location>
        <location evidence="1">Cytoskeleton</location>
        <location evidence="1">Flagellum axoneme</location>
    </subcellularLocation>
    <subcellularLocation>
        <location evidence="9">Dynein axonemal particle</location>
    </subcellularLocation>
</comment>
<dbReference type="FunFam" id="2.130.10.10:FF:001562">
    <property type="entry name" value="Inner dynein arm I1 intermediate chain IC138"/>
    <property type="match status" value="1"/>
</dbReference>
<organism evidence="14 15">
    <name type="scientific">Gonium pectorale</name>
    <name type="common">Green alga</name>
    <dbReference type="NCBI Taxonomy" id="33097"/>
    <lineage>
        <taxon>Eukaryota</taxon>
        <taxon>Viridiplantae</taxon>
        <taxon>Chlorophyta</taxon>
        <taxon>core chlorophytes</taxon>
        <taxon>Chlorophyceae</taxon>
        <taxon>CS clade</taxon>
        <taxon>Chlamydomonadales</taxon>
        <taxon>Volvocaceae</taxon>
        <taxon>Gonium</taxon>
    </lineage>
</organism>
<evidence type="ECO:0000313" key="14">
    <source>
        <dbReference type="EMBL" id="KXZ52851.1"/>
    </source>
</evidence>
<dbReference type="InterPro" id="IPR036322">
    <property type="entry name" value="WD40_repeat_dom_sf"/>
</dbReference>
<feature type="compositionally biased region" description="Basic and acidic residues" evidence="13">
    <location>
        <begin position="199"/>
        <end position="220"/>
    </location>
</feature>
<keyword evidence="15" id="KW-1185">Reference proteome</keyword>
<dbReference type="InterPro" id="IPR001680">
    <property type="entry name" value="WD40_rpt"/>
</dbReference>
<evidence type="ECO:0000256" key="4">
    <source>
        <dbReference type="ARBA" id="ARBA00022737"/>
    </source>
</evidence>
<keyword evidence="8" id="KW-0966">Cell projection</keyword>
<evidence type="ECO:0000256" key="6">
    <source>
        <dbReference type="ARBA" id="ARBA00023069"/>
    </source>
</evidence>
<feature type="region of interest" description="Disordered" evidence="13">
    <location>
        <begin position="522"/>
        <end position="624"/>
    </location>
</feature>
<keyword evidence="3 12" id="KW-0853">WD repeat</keyword>
<feature type="region of interest" description="Disordered" evidence="13">
    <location>
        <begin position="188"/>
        <end position="249"/>
    </location>
</feature>
<dbReference type="GO" id="GO:0045503">
    <property type="term" value="F:dynein light chain binding"/>
    <property type="evidence" value="ECO:0007669"/>
    <property type="project" value="TreeGrafter"/>
</dbReference>
<dbReference type="PROSITE" id="PS50082">
    <property type="entry name" value="WD_REPEATS_2"/>
    <property type="match status" value="1"/>
</dbReference>
<evidence type="ECO:0000313" key="15">
    <source>
        <dbReference type="Proteomes" id="UP000075714"/>
    </source>
</evidence>